<feature type="region of interest" description="Disordered" evidence="1">
    <location>
        <begin position="76"/>
        <end position="121"/>
    </location>
</feature>
<comment type="caution">
    <text evidence="2">The sequence shown here is derived from an EMBL/GenBank/DDBJ whole genome shotgun (WGS) entry which is preliminary data.</text>
</comment>
<feature type="compositionally biased region" description="Basic residues" evidence="1">
    <location>
        <begin position="17"/>
        <end position="27"/>
    </location>
</feature>
<dbReference type="EMBL" id="PGCJ01000003">
    <property type="protein sequence ID" value="PLW58447.1"/>
    <property type="molecule type" value="Genomic_DNA"/>
</dbReference>
<dbReference type="AlphaFoldDB" id="A0A2N5W889"/>
<name>A0A2N5W889_9BASI</name>
<proteinExistence type="predicted"/>
<evidence type="ECO:0000313" key="2">
    <source>
        <dbReference type="EMBL" id="PLW58447.1"/>
    </source>
</evidence>
<accession>A0A2N5W889</accession>
<sequence length="121" mass="12492">MLAQNHGPALGAPPRGPRSHPTHPALRRAREATVTLGGSCADSPPTVPFSARGCLIATLGGFFLPQDLAMSSLTPSTHTRLTRGPFTSLRGSHWATRPVGTTPGTGLIGTGGPQPQRLIPS</sequence>
<keyword evidence="3" id="KW-1185">Reference proteome</keyword>
<evidence type="ECO:0000256" key="1">
    <source>
        <dbReference type="SAM" id="MobiDB-lite"/>
    </source>
</evidence>
<protein>
    <submittedName>
        <fullName evidence="2">Uncharacterized protein</fullName>
    </submittedName>
</protein>
<dbReference type="Proteomes" id="UP000235388">
    <property type="component" value="Unassembled WGS sequence"/>
</dbReference>
<reference evidence="2 3" key="1">
    <citation type="submission" date="2017-11" db="EMBL/GenBank/DDBJ databases">
        <title>De novo assembly and phasing of dikaryotic genomes from two isolates of Puccinia coronata f. sp. avenae, the causal agent of oat crown rust.</title>
        <authorList>
            <person name="Miller M.E."/>
            <person name="Zhang Y."/>
            <person name="Omidvar V."/>
            <person name="Sperschneider J."/>
            <person name="Schwessinger B."/>
            <person name="Raley C."/>
            <person name="Palmer J.M."/>
            <person name="Garnica D."/>
            <person name="Upadhyaya N."/>
            <person name="Rathjen J."/>
            <person name="Taylor J.M."/>
            <person name="Park R.F."/>
            <person name="Dodds P.N."/>
            <person name="Hirsch C.D."/>
            <person name="Kianian S.F."/>
            <person name="Figueroa M."/>
        </authorList>
    </citation>
    <scope>NUCLEOTIDE SEQUENCE [LARGE SCALE GENOMIC DNA]</scope>
    <source>
        <strain evidence="2">12NC29</strain>
    </source>
</reference>
<organism evidence="2 3">
    <name type="scientific">Puccinia coronata f. sp. avenae</name>
    <dbReference type="NCBI Taxonomy" id="200324"/>
    <lineage>
        <taxon>Eukaryota</taxon>
        <taxon>Fungi</taxon>
        <taxon>Dikarya</taxon>
        <taxon>Basidiomycota</taxon>
        <taxon>Pucciniomycotina</taxon>
        <taxon>Pucciniomycetes</taxon>
        <taxon>Pucciniales</taxon>
        <taxon>Pucciniaceae</taxon>
        <taxon>Puccinia</taxon>
    </lineage>
</organism>
<gene>
    <name evidence="2" type="ORF">PCANC_00454</name>
</gene>
<feature type="region of interest" description="Disordered" evidence="1">
    <location>
        <begin position="1"/>
        <end position="27"/>
    </location>
</feature>
<evidence type="ECO:0000313" key="3">
    <source>
        <dbReference type="Proteomes" id="UP000235388"/>
    </source>
</evidence>